<dbReference type="Proteomes" id="UP000053097">
    <property type="component" value="Unassembled WGS sequence"/>
</dbReference>
<dbReference type="SMART" id="SM00020">
    <property type="entry name" value="Tryp_SPc"/>
    <property type="match status" value="1"/>
</dbReference>
<comment type="caution">
    <text evidence="3">Lacks conserved residue(s) required for the propagation of feature annotation.</text>
</comment>
<feature type="domain" description="Peptidase S1" evidence="6">
    <location>
        <begin position="391"/>
        <end position="652"/>
    </location>
</feature>
<dbReference type="CDD" id="cd00190">
    <property type="entry name" value="Tryp_SPc"/>
    <property type="match status" value="1"/>
</dbReference>
<dbReference type="OrthoDB" id="2019384at2759"/>
<reference evidence="9" key="2">
    <citation type="journal article" date="2018" name="Genome Res.">
        <title>The genomic architecture and molecular evolution of ant odorant receptors.</title>
        <authorList>
            <person name="McKenzie S.K."/>
            <person name="Kronauer D.J.C."/>
        </authorList>
    </citation>
    <scope>NUCLEOTIDE SEQUENCE [LARGE SCALE GENOMIC DNA]</scope>
    <source>
        <strain evidence="9">Clonal line C1</strain>
    </source>
</reference>
<keyword evidence="10" id="KW-1185">Reference proteome</keyword>
<dbReference type="Gene3D" id="4.10.400.10">
    <property type="entry name" value="Low-density Lipoprotein Receptor"/>
    <property type="match status" value="4"/>
</dbReference>
<dbReference type="CDD" id="cd00033">
    <property type="entry name" value="CCP"/>
    <property type="match status" value="1"/>
</dbReference>
<feature type="disulfide bond" evidence="2">
    <location>
        <begin position="36"/>
        <end position="54"/>
    </location>
</feature>
<dbReference type="STRING" id="2015173.A0A026WA21"/>
<dbReference type="SUPFAM" id="SSF57535">
    <property type="entry name" value="Complement control module/SCR domain"/>
    <property type="match status" value="1"/>
</dbReference>
<feature type="disulfide bond" evidence="2">
    <location>
        <begin position="161"/>
        <end position="173"/>
    </location>
</feature>
<feature type="domain" description="Sushi" evidence="7">
    <location>
        <begin position="233"/>
        <end position="305"/>
    </location>
</feature>
<dbReference type="InterPro" id="IPR002172">
    <property type="entry name" value="LDrepeatLR_classA_rpt"/>
</dbReference>
<evidence type="ECO:0000256" key="5">
    <source>
        <dbReference type="SAM" id="SignalP"/>
    </source>
</evidence>
<feature type="disulfide bond" evidence="2">
    <location>
        <begin position="79"/>
        <end position="97"/>
    </location>
</feature>
<dbReference type="Pfam" id="PF00057">
    <property type="entry name" value="Ldl_recept_a"/>
    <property type="match status" value="4"/>
</dbReference>
<gene>
    <name evidence="9" type="ORF">DMN91_001794</name>
    <name evidence="8" type="ORF">X777_08135</name>
</gene>
<dbReference type="OMA" id="GHIECPG"/>
<dbReference type="EMBL" id="QOIP01000002">
    <property type="protein sequence ID" value="RLU25637.1"/>
    <property type="molecule type" value="Genomic_DNA"/>
</dbReference>
<sequence>MWIIKRITALLIIVYVCADSGYAQTNDTCELEQFRCYDGQCIQSDLLCDGIIHCDDQSDETERECKKPEIICPDYAFRCNYGACVNRNSLCNGVADCADNSDETQPRCKSAGSNNQTVLCKVDDFTCNSGQCISDVALCDGTRDCADGSDETFERCRLIPCAATAFRCNYGACIDGDLLCNGVFNCADRSDEGPEKCGITWPSLPTVTTTTTSRSVTPTPTRPTVSLPPLNDDKCRAPPQPRNGRWKLHQSLCPSGQDCDVAEGRELNLGSRIVYSCNPGYRLRGFADVSCTYQGIWLTIPVCTEIHCKGLSTPSTEARCTYNDEWVPCETPVLPRTNARLSCRNSYRRESTLLSTRRDFVRCNANGQWEPEPIRCIPVCGVPPADVTPLIINGSRANITEFPWHASLYLDYPDQPKMFFCGSSIVTEKLLITAAHCVYDENTRQIIDATKVHVVTGNVFRDYDSPLHDPRLVRKNRVKNIYITCNYLGLIGNYVWDIAILELEQPFVLSAWLVPVCIDDSGDYAVLEAGSYGKVAGFGRTATGPTSAILQSLTVPYVPFNQCKSASISAHTEQYLTTDKFCAGYRNGSSVCDGDSGGGLVFKTDGLWFLRGIVSVSLGTIKEGGSIRCDNNLYSLYTKISSHIAWIQEVISSIERNMPYSPCPNRP</sequence>
<evidence type="ECO:0000259" key="7">
    <source>
        <dbReference type="PROSITE" id="PS50923"/>
    </source>
</evidence>
<dbReference type="InterPro" id="IPR043504">
    <property type="entry name" value="Peptidase_S1_PA_chymotrypsin"/>
</dbReference>
<dbReference type="CDD" id="cd00112">
    <property type="entry name" value="LDLa"/>
    <property type="match status" value="4"/>
</dbReference>
<proteinExistence type="predicted"/>
<dbReference type="PRINTS" id="PR00261">
    <property type="entry name" value="LDLRECEPTOR"/>
</dbReference>
<feature type="disulfide bond" evidence="2">
    <location>
        <begin position="168"/>
        <end position="186"/>
    </location>
</feature>
<dbReference type="GO" id="GO:0006508">
    <property type="term" value="P:proteolysis"/>
    <property type="evidence" value="ECO:0007669"/>
    <property type="project" value="InterPro"/>
</dbReference>
<dbReference type="PROSITE" id="PS50068">
    <property type="entry name" value="LDLRA_2"/>
    <property type="match status" value="4"/>
</dbReference>
<keyword evidence="3" id="KW-0768">Sushi</keyword>
<dbReference type="PROSITE" id="PS01209">
    <property type="entry name" value="LDLRA_1"/>
    <property type="match status" value="3"/>
</dbReference>
<reference evidence="9" key="3">
    <citation type="submission" date="2018-07" db="EMBL/GenBank/DDBJ databases">
        <authorList>
            <person name="Mckenzie S.K."/>
            <person name="Kronauer D.J.C."/>
        </authorList>
    </citation>
    <scope>NUCLEOTIDE SEQUENCE</scope>
    <source>
        <strain evidence="9">Clonal line C1</strain>
    </source>
</reference>
<dbReference type="PROSITE" id="PS50240">
    <property type="entry name" value="TRYPSIN_DOM"/>
    <property type="match status" value="1"/>
</dbReference>
<feature type="signal peptide" evidence="5">
    <location>
        <begin position="1"/>
        <end position="23"/>
    </location>
</feature>
<dbReference type="Gene3D" id="2.40.10.10">
    <property type="entry name" value="Trypsin-like serine proteases"/>
    <property type="match status" value="1"/>
</dbReference>
<dbReference type="Pfam" id="PF00089">
    <property type="entry name" value="Trypsin"/>
    <property type="match status" value="1"/>
</dbReference>
<keyword evidence="5" id="KW-0732">Signal</keyword>
<dbReference type="InterPro" id="IPR023415">
    <property type="entry name" value="LDLR_class-A_CS"/>
</dbReference>
<evidence type="ECO:0000313" key="8">
    <source>
        <dbReference type="EMBL" id="EZA52823.1"/>
    </source>
</evidence>
<dbReference type="InterPro" id="IPR035976">
    <property type="entry name" value="Sushi/SCR/CCP_sf"/>
</dbReference>
<dbReference type="Proteomes" id="UP000279307">
    <property type="component" value="Chromosome 2"/>
</dbReference>
<dbReference type="InterPro" id="IPR036055">
    <property type="entry name" value="LDL_receptor-like_sf"/>
</dbReference>
<dbReference type="SUPFAM" id="SSF57424">
    <property type="entry name" value="LDL receptor-like module"/>
    <property type="match status" value="4"/>
</dbReference>
<organism evidence="8 10">
    <name type="scientific">Ooceraea biroi</name>
    <name type="common">Clonal raider ant</name>
    <name type="synonym">Cerapachys biroi</name>
    <dbReference type="NCBI Taxonomy" id="2015173"/>
    <lineage>
        <taxon>Eukaryota</taxon>
        <taxon>Metazoa</taxon>
        <taxon>Ecdysozoa</taxon>
        <taxon>Arthropoda</taxon>
        <taxon>Hexapoda</taxon>
        <taxon>Insecta</taxon>
        <taxon>Pterygota</taxon>
        <taxon>Neoptera</taxon>
        <taxon>Endopterygota</taxon>
        <taxon>Hymenoptera</taxon>
        <taxon>Apocrita</taxon>
        <taxon>Aculeata</taxon>
        <taxon>Formicoidea</taxon>
        <taxon>Formicidae</taxon>
        <taxon>Dorylinae</taxon>
        <taxon>Ooceraea</taxon>
    </lineage>
</organism>
<evidence type="ECO:0000259" key="6">
    <source>
        <dbReference type="PROSITE" id="PS50240"/>
    </source>
</evidence>
<dbReference type="InterPro" id="IPR009003">
    <property type="entry name" value="Peptidase_S1_PA"/>
</dbReference>
<dbReference type="PROSITE" id="PS00134">
    <property type="entry name" value="TRYPSIN_HIS"/>
    <property type="match status" value="1"/>
</dbReference>
<dbReference type="SMART" id="SM00192">
    <property type="entry name" value="LDLa"/>
    <property type="match status" value="4"/>
</dbReference>
<dbReference type="PANTHER" id="PTHR24252">
    <property type="entry name" value="ACROSIN-RELATED"/>
    <property type="match status" value="1"/>
</dbReference>
<reference evidence="8 10" key="1">
    <citation type="journal article" date="2014" name="Curr. Biol.">
        <title>The genome of the clonal raider ant Cerapachys biroi.</title>
        <authorList>
            <person name="Oxley P.R."/>
            <person name="Ji L."/>
            <person name="Fetter-Pruneda I."/>
            <person name="McKenzie S.K."/>
            <person name="Li C."/>
            <person name="Hu H."/>
            <person name="Zhang G."/>
            <person name="Kronauer D.J."/>
        </authorList>
    </citation>
    <scope>NUCLEOTIDE SEQUENCE [LARGE SCALE GENOMIC DNA]</scope>
</reference>
<dbReference type="SMART" id="SM00032">
    <property type="entry name" value="CCP"/>
    <property type="match status" value="2"/>
</dbReference>
<protein>
    <submittedName>
        <fullName evidence="8">Limulus clotting factor C</fullName>
    </submittedName>
</protein>
<dbReference type="PROSITE" id="PS50923">
    <property type="entry name" value="SUSHI"/>
    <property type="match status" value="1"/>
</dbReference>
<feature type="disulfide bond" evidence="2">
    <location>
        <begin position="127"/>
        <end position="145"/>
    </location>
</feature>
<dbReference type="Pfam" id="PF00084">
    <property type="entry name" value="Sushi"/>
    <property type="match status" value="1"/>
</dbReference>
<dbReference type="AlphaFoldDB" id="A0A026WA21"/>
<evidence type="ECO:0000313" key="9">
    <source>
        <dbReference type="EMBL" id="RLU25637.1"/>
    </source>
</evidence>
<accession>A0A026WA21</accession>
<feature type="compositionally biased region" description="Low complexity" evidence="4">
    <location>
        <begin position="208"/>
        <end position="230"/>
    </location>
</feature>
<feature type="disulfide bond" evidence="2">
    <location>
        <begin position="72"/>
        <end position="84"/>
    </location>
</feature>
<evidence type="ECO:0000256" key="2">
    <source>
        <dbReference type="PROSITE-ProRule" id="PRU00124"/>
    </source>
</evidence>
<evidence type="ECO:0000256" key="1">
    <source>
        <dbReference type="ARBA" id="ARBA00023157"/>
    </source>
</evidence>
<dbReference type="InterPro" id="IPR001254">
    <property type="entry name" value="Trypsin_dom"/>
</dbReference>
<dbReference type="InterPro" id="IPR000436">
    <property type="entry name" value="Sushi_SCR_CCP_dom"/>
</dbReference>
<dbReference type="GO" id="GO:0004252">
    <property type="term" value="F:serine-type endopeptidase activity"/>
    <property type="evidence" value="ECO:0007669"/>
    <property type="project" value="InterPro"/>
</dbReference>
<evidence type="ECO:0000313" key="10">
    <source>
        <dbReference type="Proteomes" id="UP000053097"/>
    </source>
</evidence>
<evidence type="ECO:0000256" key="4">
    <source>
        <dbReference type="SAM" id="MobiDB-lite"/>
    </source>
</evidence>
<dbReference type="Gene3D" id="2.10.70.10">
    <property type="entry name" value="Complement Module, domain 1"/>
    <property type="match status" value="1"/>
</dbReference>
<feature type="disulfide bond" evidence="2">
    <location>
        <begin position="29"/>
        <end position="41"/>
    </location>
</feature>
<feature type="disulfide bond" evidence="2">
    <location>
        <begin position="120"/>
        <end position="132"/>
    </location>
</feature>
<keyword evidence="1 2" id="KW-1015">Disulfide bond</keyword>
<feature type="chain" id="PRO_5035982687" evidence="5">
    <location>
        <begin position="24"/>
        <end position="667"/>
    </location>
</feature>
<dbReference type="PANTHER" id="PTHR24252:SF7">
    <property type="entry name" value="HYALIN"/>
    <property type="match status" value="1"/>
</dbReference>
<dbReference type="EMBL" id="KK107315">
    <property type="protein sequence ID" value="EZA52823.1"/>
    <property type="molecule type" value="Genomic_DNA"/>
</dbReference>
<dbReference type="SUPFAM" id="SSF50494">
    <property type="entry name" value="Trypsin-like serine proteases"/>
    <property type="match status" value="1"/>
</dbReference>
<feature type="region of interest" description="Disordered" evidence="4">
    <location>
        <begin position="208"/>
        <end position="234"/>
    </location>
</feature>
<name>A0A026WA21_OOCBI</name>
<dbReference type="InterPro" id="IPR018114">
    <property type="entry name" value="TRYPSIN_HIS"/>
</dbReference>
<evidence type="ECO:0000256" key="3">
    <source>
        <dbReference type="PROSITE-ProRule" id="PRU00302"/>
    </source>
</evidence>